<keyword evidence="1 9" id="KW-0963">Cytoplasm</keyword>
<dbReference type="Gene3D" id="3.40.50.300">
    <property type="entry name" value="P-loop containing nucleotide triphosphate hydrolases"/>
    <property type="match status" value="2"/>
</dbReference>
<evidence type="ECO:0000256" key="10">
    <source>
        <dbReference type="SAM" id="Coils"/>
    </source>
</evidence>
<dbReference type="PROSITE" id="PS51192">
    <property type="entry name" value="HELICASE_ATP_BIND_1"/>
    <property type="match status" value="1"/>
</dbReference>
<dbReference type="SMART" id="SM00982">
    <property type="entry name" value="TRCF"/>
    <property type="match status" value="1"/>
</dbReference>
<dbReference type="PROSITE" id="PS51194">
    <property type="entry name" value="HELICASE_CTER"/>
    <property type="match status" value="1"/>
</dbReference>
<evidence type="ECO:0000256" key="5">
    <source>
        <dbReference type="ARBA" id="ARBA00022806"/>
    </source>
</evidence>
<keyword evidence="7 9" id="KW-0238">DNA-binding</keyword>
<dbReference type="SMART" id="SM00487">
    <property type="entry name" value="DEXDc"/>
    <property type="match status" value="1"/>
</dbReference>
<evidence type="ECO:0000256" key="9">
    <source>
        <dbReference type="HAMAP-Rule" id="MF_00969"/>
    </source>
</evidence>
<keyword evidence="5" id="KW-0347">Helicase</keyword>
<protein>
    <recommendedName>
        <fullName evidence="9">Transcription-repair-coupling factor</fullName>
        <shortName evidence="9">TRCF</shortName>
        <ecNumber evidence="9">3.6.4.-</ecNumber>
    </recommendedName>
</protein>
<dbReference type="InterPro" id="IPR037235">
    <property type="entry name" value="TRCF-like_C_D7"/>
</dbReference>
<name>A0A832LW69_9BACT</name>
<keyword evidence="8 9" id="KW-0234">DNA repair</keyword>
<dbReference type="Pfam" id="PF02559">
    <property type="entry name" value="CarD_TRCF_RID"/>
    <property type="match status" value="1"/>
</dbReference>
<dbReference type="PANTHER" id="PTHR47964">
    <property type="entry name" value="ATP-DEPENDENT DNA HELICASE HOMOLOG RECG, CHLOROPLASTIC"/>
    <property type="match status" value="1"/>
</dbReference>
<dbReference type="SUPFAM" id="SSF143517">
    <property type="entry name" value="TRCF domain-like"/>
    <property type="match status" value="1"/>
</dbReference>
<dbReference type="GO" id="GO:0005737">
    <property type="term" value="C:cytoplasm"/>
    <property type="evidence" value="ECO:0007669"/>
    <property type="project" value="UniProtKB-SubCell"/>
</dbReference>
<proteinExistence type="inferred from homology"/>
<evidence type="ECO:0000256" key="4">
    <source>
        <dbReference type="ARBA" id="ARBA00022801"/>
    </source>
</evidence>
<keyword evidence="4 9" id="KW-0378">Hydrolase</keyword>
<dbReference type="InterPro" id="IPR011545">
    <property type="entry name" value="DEAD/DEAH_box_helicase_dom"/>
</dbReference>
<dbReference type="GO" id="GO:0006355">
    <property type="term" value="P:regulation of DNA-templated transcription"/>
    <property type="evidence" value="ECO:0007669"/>
    <property type="project" value="UniProtKB-UniRule"/>
</dbReference>
<evidence type="ECO:0000256" key="3">
    <source>
        <dbReference type="ARBA" id="ARBA00022763"/>
    </source>
</evidence>
<feature type="coiled-coil region" evidence="10">
    <location>
        <begin position="533"/>
        <end position="560"/>
    </location>
</feature>
<dbReference type="HAMAP" id="MF_00969">
    <property type="entry name" value="TRCF"/>
    <property type="match status" value="1"/>
</dbReference>
<dbReference type="PANTHER" id="PTHR47964:SF1">
    <property type="entry name" value="ATP-DEPENDENT DNA HELICASE HOMOLOG RECG, CHLOROPLASTIC"/>
    <property type="match status" value="1"/>
</dbReference>
<dbReference type="Gene3D" id="2.40.10.170">
    <property type="match status" value="1"/>
</dbReference>
<keyword evidence="2 9" id="KW-0547">Nucleotide-binding</keyword>
<accession>A0A832LW69</accession>
<dbReference type="GO" id="GO:0016787">
    <property type="term" value="F:hydrolase activity"/>
    <property type="evidence" value="ECO:0007669"/>
    <property type="project" value="UniProtKB-KW"/>
</dbReference>
<reference evidence="13" key="1">
    <citation type="journal article" date="2020" name="mSystems">
        <title>Genome- and Community-Level Interaction Insights into Carbon Utilization and Element Cycling Functions of Hydrothermarchaeota in Hydrothermal Sediment.</title>
        <authorList>
            <person name="Zhou Z."/>
            <person name="Liu Y."/>
            <person name="Xu W."/>
            <person name="Pan J."/>
            <person name="Luo Z.H."/>
            <person name="Li M."/>
        </authorList>
    </citation>
    <scope>NUCLEOTIDE SEQUENCE [LARGE SCALE GENOMIC DNA]</scope>
    <source>
        <strain evidence="13">SpSt-605</strain>
    </source>
</reference>
<dbReference type="InterPro" id="IPR004576">
    <property type="entry name" value="Mfd"/>
</dbReference>
<dbReference type="Gene3D" id="3.90.1150.50">
    <property type="entry name" value="Transcription-repair-coupling factor, D7 domain"/>
    <property type="match status" value="1"/>
</dbReference>
<evidence type="ECO:0000256" key="7">
    <source>
        <dbReference type="ARBA" id="ARBA00023125"/>
    </source>
</evidence>
<comment type="subcellular location">
    <subcellularLocation>
        <location evidence="9">Cytoplasm</location>
    </subcellularLocation>
</comment>
<dbReference type="Pfam" id="PF00271">
    <property type="entry name" value="Helicase_C"/>
    <property type="match status" value="1"/>
</dbReference>
<dbReference type="Pfam" id="PF00270">
    <property type="entry name" value="DEAD"/>
    <property type="match status" value="1"/>
</dbReference>
<dbReference type="Gene3D" id="3.40.50.11180">
    <property type="match status" value="1"/>
</dbReference>
<dbReference type="Pfam" id="PF17757">
    <property type="entry name" value="UvrB_inter"/>
    <property type="match status" value="1"/>
</dbReference>
<dbReference type="SMART" id="SM00490">
    <property type="entry name" value="HELICc"/>
    <property type="match status" value="1"/>
</dbReference>
<comment type="function">
    <text evidence="9">Couples transcription and DNA repair by recognizing RNA polymerase (RNAP) stalled at DNA lesions. Mediates ATP-dependent release of RNAP and its truncated transcript from the DNA, and recruitment of nucleotide excision repair machinery to the damaged site.</text>
</comment>
<organism evidence="13">
    <name type="scientific">Caldimicrobium thiodismutans</name>
    <dbReference type="NCBI Taxonomy" id="1653476"/>
    <lineage>
        <taxon>Bacteria</taxon>
        <taxon>Pseudomonadati</taxon>
        <taxon>Thermodesulfobacteriota</taxon>
        <taxon>Thermodesulfobacteria</taxon>
        <taxon>Thermodesulfobacteriales</taxon>
        <taxon>Thermodesulfobacteriaceae</taxon>
        <taxon>Caldimicrobium</taxon>
    </lineage>
</organism>
<dbReference type="NCBIfam" id="TIGR00580">
    <property type="entry name" value="mfd"/>
    <property type="match status" value="1"/>
</dbReference>
<dbReference type="GO" id="GO:0000716">
    <property type="term" value="P:transcription-coupled nucleotide-excision repair, DNA damage recognition"/>
    <property type="evidence" value="ECO:0007669"/>
    <property type="project" value="UniProtKB-UniRule"/>
</dbReference>
<comment type="caution">
    <text evidence="13">The sequence shown here is derived from an EMBL/GenBank/DDBJ whole genome shotgun (WGS) entry which is preliminary data.</text>
</comment>
<keyword evidence="3 9" id="KW-0227">DNA damage</keyword>
<dbReference type="InterPro" id="IPR041471">
    <property type="entry name" value="UvrB_inter"/>
</dbReference>
<evidence type="ECO:0000256" key="1">
    <source>
        <dbReference type="ARBA" id="ARBA00022490"/>
    </source>
</evidence>
<evidence type="ECO:0000256" key="6">
    <source>
        <dbReference type="ARBA" id="ARBA00022840"/>
    </source>
</evidence>
<dbReference type="InterPro" id="IPR014001">
    <property type="entry name" value="Helicase_ATP-bd"/>
</dbReference>
<dbReference type="Pfam" id="PF03461">
    <property type="entry name" value="TRCF"/>
    <property type="match status" value="1"/>
</dbReference>
<dbReference type="AlphaFoldDB" id="A0A832LW69"/>
<dbReference type="GO" id="GO:0003684">
    <property type="term" value="F:damaged DNA binding"/>
    <property type="evidence" value="ECO:0007669"/>
    <property type="project" value="InterPro"/>
</dbReference>
<gene>
    <name evidence="9 13" type="primary">mfd</name>
    <name evidence="13" type="ORF">ENT73_03325</name>
</gene>
<keyword evidence="6 9" id="KW-0067">ATP-binding</keyword>
<evidence type="ECO:0000313" key="13">
    <source>
        <dbReference type="EMBL" id="HGV55104.1"/>
    </source>
</evidence>
<keyword evidence="10" id="KW-0175">Coiled coil</keyword>
<dbReference type="InterPro" id="IPR005118">
    <property type="entry name" value="TRCF_C"/>
</dbReference>
<dbReference type="Gene3D" id="3.30.2060.10">
    <property type="entry name" value="Penicillin-binding protein 1b domain"/>
    <property type="match status" value="1"/>
</dbReference>
<feature type="domain" description="Helicase ATP-binding" evidence="11">
    <location>
        <begin position="601"/>
        <end position="762"/>
    </location>
</feature>
<sequence length="1122" mass="129740">MELKNLKIDNRKVKRLLSGVNPSFLGYYLARAIKEYPSLSHFFALFPDEEKAKDFVESFRLFSQEKAYFYPPHDLPPFSESITLDEGEKERLRIIWELPKSKVISLEIKGLLRRTLSNDTLKRSYLYFIRGEKINRDSLLEDLVLLGYERVGIVRAPGEFTVKGAVIDIFTPQEPYPIRIEFFGDEVVNLKYFDIESQKSISYLEELIILPARELYFPKDTGALYRKILSLKDRISERRISELIQSVENKVFFENPEFFLPFVHTDLRLLPENVPANKRGFLLFEKEAIYKKIEHFWDKLYLISKRAKERERLLYEETLLYATLEEVEELLAQSFSIEAYSLPFQRGDTQIFDVKLLEIDRKSRLEGAFSFLKEHLLEGYQVYLILGDEKNKIAILEGLTRRGLTDLENLKVYFGQLAEGFIYPREKILLTSDWELFGKRGVSREEKGGAKRAKNYFRRFEDLKPGDYVVHKQHGIGRFQGLVSLKVDGFEGEFLQIEYAGGDKLYLPVTRLNEIYPYVGLEEREPTLDKLGKKTFLQRRKEVEKRLAEVVEEILRLYAERKALKSYAIPFPALAYSEFAQTFPFEETPDQITAIEEILEDLTSTKAMERLLVGDVGFGKTEVALRAIFVTAYSGKQVAVLTPTTLLAEQHYRNFRERLEPFNIRVGILSRLRSPREQKETIKALSQGEIKVIVGTHRLLSKDVHFKDLGLLVIDEEHRFGVRHKEKLKQFKKTVKVLSLSATPIPRSLQLSLLGIFDLSLLETPPPGRKTIKTVLSPFDPLLIKSAIEEELSRKGQIYFVHPRIQGLGSLAQFLKKLVPQARIEILHGQMEEELLEKTIYQFLNGELDILVCTPIIGSGIDIPKANTIFINRADLFGLADIYQLRGRVGRGVERGYCYLLVPDLKTVTEGAQKRLKALMQFVELGSGFKLSLSDLKIRGAGELLGINQSGHINKVGYELYLELLENTIRSLKGEVIEDWEPEVNLKIPAYLPATYVPETEERLSLYRELVLINSLEELEDFTALLRDKYGPLPKEAENLLKIYKLKLYMKRFHLLSIEEKGKIWQIVLKDLHILPAFRKVSRLEGFQLFKVVEDKEKAYLYFRGTGSFLDFSLRLCQHLGP</sequence>
<dbReference type="EMBL" id="DSZU01000056">
    <property type="protein sequence ID" value="HGV55104.1"/>
    <property type="molecule type" value="Genomic_DNA"/>
</dbReference>
<dbReference type="InterPro" id="IPR027417">
    <property type="entry name" value="P-loop_NTPase"/>
</dbReference>
<dbReference type="GO" id="GO:0003678">
    <property type="term" value="F:DNA helicase activity"/>
    <property type="evidence" value="ECO:0007669"/>
    <property type="project" value="TreeGrafter"/>
</dbReference>
<dbReference type="InterPro" id="IPR001650">
    <property type="entry name" value="Helicase_C-like"/>
</dbReference>
<dbReference type="InterPro" id="IPR036101">
    <property type="entry name" value="CarD-like/TRCF_RID_sf"/>
</dbReference>
<comment type="similarity">
    <text evidence="9">In the N-terminal section; belongs to the UvrB family.</text>
</comment>
<evidence type="ECO:0000259" key="11">
    <source>
        <dbReference type="PROSITE" id="PS51192"/>
    </source>
</evidence>
<evidence type="ECO:0000256" key="2">
    <source>
        <dbReference type="ARBA" id="ARBA00022741"/>
    </source>
</evidence>
<comment type="similarity">
    <text evidence="9">In the C-terminal section; belongs to the helicase family. RecG subfamily.</text>
</comment>
<feature type="domain" description="Helicase C-terminal" evidence="12">
    <location>
        <begin position="783"/>
        <end position="937"/>
    </location>
</feature>
<dbReference type="SUPFAM" id="SSF141259">
    <property type="entry name" value="CarD-like"/>
    <property type="match status" value="1"/>
</dbReference>
<dbReference type="InterPro" id="IPR003711">
    <property type="entry name" value="CarD-like/TRCF_RID"/>
</dbReference>
<dbReference type="CDD" id="cd17991">
    <property type="entry name" value="DEXHc_TRCF"/>
    <property type="match status" value="1"/>
</dbReference>
<dbReference type="SUPFAM" id="SSF52540">
    <property type="entry name" value="P-loop containing nucleoside triphosphate hydrolases"/>
    <property type="match status" value="3"/>
</dbReference>
<dbReference type="InterPro" id="IPR047112">
    <property type="entry name" value="RecG/Mfd"/>
</dbReference>
<evidence type="ECO:0000256" key="8">
    <source>
        <dbReference type="ARBA" id="ARBA00023204"/>
    </source>
</evidence>
<dbReference type="SMART" id="SM01058">
    <property type="entry name" value="CarD_TRCF"/>
    <property type="match status" value="1"/>
</dbReference>
<dbReference type="GO" id="GO:0005524">
    <property type="term" value="F:ATP binding"/>
    <property type="evidence" value="ECO:0007669"/>
    <property type="project" value="UniProtKB-UniRule"/>
</dbReference>
<dbReference type="EC" id="3.6.4.-" evidence="9"/>
<evidence type="ECO:0000259" key="12">
    <source>
        <dbReference type="PROSITE" id="PS51194"/>
    </source>
</evidence>